<dbReference type="GO" id="GO:0022857">
    <property type="term" value="F:transmembrane transporter activity"/>
    <property type="evidence" value="ECO:0007669"/>
    <property type="project" value="TreeGrafter"/>
</dbReference>
<name>A0A1I6LC62_9BACT</name>
<evidence type="ECO:0000256" key="7">
    <source>
        <dbReference type="SAM" id="Phobius"/>
    </source>
</evidence>
<dbReference type="OrthoDB" id="103070at2"/>
<evidence type="ECO:0000259" key="8">
    <source>
        <dbReference type="Pfam" id="PF02687"/>
    </source>
</evidence>
<feature type="transmembrane region" description="Helical" evidence="7">
    <location>
        <begin position="678"/>
        <end position="702"/>
    </location>
</feature>
<dbReference type="AlphaFoldDB" id="A0A1I6LC62"/>
<dbReference type="NCBIfam" id="TIGR03434">
    <property type="entry name" value="ADOP"/>
    <property type="match status" value="1"/>
</dbReference>
<keyword evidence="11" id="KW-1185">Reference proteome</keyword>
<comment type="similarity">
    <text evidence="6">Belongs to the ABC-4 integral membrane protein family.</text>
</comment>
<evidence type="ECO:0000256" key="6">
    <source>
        <dbReference type="ARBA" id="ARBA00038076"/>
    </source>
</evidence>
<dbReference type="STRING" id="474950.SAMN05421771_0536"/>
<feature type="transmembrane region" description="Helical" evidence="7">
    <location>
        <begin position="262"/>
        <end position="282"/>
    </location>
</feature>
<keyword evidence="3 7" id="KW-0812">Transmembrane</keyword>
<dbReference type="Proteomes" id="UP000199024">
    <property type="component" value="Unassembled WGS sequence"/>
</dbReference>
<dbReference type="Pfam" id="PF02687">
    <property type="entry name" value="FtsX"/>
    <property type="match status" value="2"/>
</dbReference>
<feature type="domain" description="MacB-like periplasmic core" evidence="9">
    <location>
        <begin position="19"/>
        <end position="229"/>
    </location>
</feature>
<accession>A0A1I6LC62</accession>
<protein>
    <submittedName>
        <fullName evidence="10">Putative ABC transport system permease protein</fullName>
    </submittedName>
</protein>
<sequence>MLQPMRYALRQLRRTPVFTLTVLLTLALGIGVNAAIFSVVDTVLLRPLDYRNADRIVGIESRFVAENRSIPRIGGDDFKDLAAQSKLIEATAYYQSSQDGLQLNGHAVYTRMAYPSPLFGTVLGLTPVEGRLFSNSAEAKNEVLISAAFAEENFGSVHNALNKPVQYDGATRTIVGILPTAFTFPNRSSVWIGQDPNPEVPNRTAYNQRALARMKPGVTIEQVNAELATISAQLAAAYPEDKGKILTVVPLQEQIVGSVRPVFRAIMGAVLVILLIVCANIGHLQLVRATRRQQQVALCTALGARRGHLAMQALLQAVLLAMGGAALGLLLGIPLLRLILRFAPPGLPRLLEIRLNPDVFVVCFAVALLTMAITAILPVWRSWHVDPSTALKQDSSRGLTGESHTLRTALIVGEIALTFVLSVASILLVQQMIGFSHAAFGFDPDRLLLVDTHAPARSADERMTNSAAPVHRLDALLQRVGQVPGIDHIAAVGGAPMAQGTSSVGYAIHGRTSFTPGAKLANANIVPITPDYFTTMQIPLLSGRALASTDTFTNQTVVVISKSLAQQQFANDNPIGHEIMCGYDAPLRWYTIVGVVDDVLQDSPASKPAPTFYVPIAQHPARAADVAIVARTHGDPALMQQTIDKAIRDIDPSIATTASTMRQEMGASLRAQTFMTGLFASFALLSIVLAAVGMYGVTAYTVAQRKFEFALRFAFGADRRQVFTMVLSSSATMAVLGLAIGALLAVGITRLLGSILTDVKILNPATWLLASALIVLITLAATLIPARRAAATSPMEALRSE</sequence>
<feature type="transmembrane region" description="Helical" evidence="7">
    <location>
        <begin position="765"/>
        <end position="786"/>
    </location>
</feature>
<feature type="transmembrane region" description="Helical" evidence="7">
    <location>
        <begin position="314"/>
        <end position="339"/>
    </location>
</feature>
<dbReference type="EMBL" id="FOZL01000001">
    <property type="protein sequence ID" value="SFS01017.1"/>
    <property type="molecule type" value="Genomic_DNA"/>
</dbReference>
<evidence type="ECO:0000256" key="5">
    <source>
        <dbReference type="ARBA" id="ARBA00023136"/>
    </source>
</evidence>
<evidence type="ECO:0000313" key="11">
    <source>
        <dbReference type="Proteomes" id="UP000199024"/>
    </source>
</evidence>
<dbReference type="PANTHER" id="PTHR30572">
    <property type="entry name" value="MEMBRANE COMPONENT OF TRANSPORTER-RELATED"/>
    <property type="match status" value="1"/>
</dbReference>
<gene>
    <name evidence="10" type="ORF">SAMN05421771_0536</name>
</gene>
<feature type="domain" description="MacB-like periplasmic core" evidence="9">
    <location>
        <begin position="416"/>
        <end position="644"/>
    </location>
</feature>
<keyword evidence="5 7" id="KW-0472">Membrane</keyword>
<evidence type="ECO:0000256" key="4">
    <source>
        <dbReference type="ARBA" id="ARBA00022989"/>
    </source>
</evidence>
<comment type="subcellular location">
    <subcellularLocation>
        <location evidence="1">Cell membrane</location>
        <topology evidence="1">Multi-pass membrane protein</topology>
    </subcellularLocation>
</comment>
<feature type="transmembrane region" description="Helical" evidence="7">
    <location>
        <begin position="359"/>
        <end position="383"/>
    </location>
</feature>
<evidence type="ECO:0000256" key="2">
    <source>
        <dbReference type="ARBA" id="ARBA00022475"/>
    </source>
</evidence>
<feature type="domain" description="ABC3 transporter permease C-terminal" evidence="8">
    <location>
        <begin position="269"/>
        <end position="384"/>
    </location>
</feature>
<reference evidence="10 11" key="1">
    <citation type="submission" date="2016-10" db="EMBL/GenBank/DDBJ databases">
        <authorList>
            <person name="de Groot N.N."/>
        </authorList>
    </citation>
    <scope>NUCLEOTIDE SEQUENCE [LARGE SCALE GENOMIC DNA]</scope>
    <source>
        <strain evidence="10 11">DSM 21001</strain>
    </source>
</reference>
<organism evidence="10 11">
    <name type="scientific">Granulicella pectinivorans</name>
    <dbReference type="NCBI Taxonomy" id="474950"/>
    <lineage>
        <taxon>Bacteria</taxon>
        <taxon>Pseudomonadati</taxon>
        <taxon>Acidobacteriota</taxon>
        <taxon>Terriglobia</taxon>
        <taxon>Terriglobales</taxon>
        <taxon>Acidobacteriaceae</taxon>
        <taxon>Granulicella</taxon>
    </lineage>
</organism>
<keyword evidence="2" id="KW-1003">Cell membrane</keyword>
<dbReference type="PANTHER" id="PTHR30572:SF4">
    <property type="entry name" value="ABC TRANSPORTER PERMEASE YTRF"/>
    <property type="match status" value="1"/>
</dbReference>
<dbReference type="GO" id="GO:0005886">
    <property type="term" value="C:plasma membrane"/>
    <property type="evidence" value="ECO:0007669"/>
    <property type="project" value="UniProtKB-SubCell"/>
</dbReference>
<feature type="transmembrane region" description="Helical" evidence="7">
    <location>
        <begin position="722"/>
        <end position="745"/>
    </location>
</feature>
<dbReference type="InterPro" id="IPR003838">
    <property type="entry name" value="ABC3_permease_C"/>
</dbReference>
<evidence type="ECO:0000256" key="3">
    <source>
        <dbReference type="ARBA" id="ARBA00022692"/>
    </source>
</evidence>
<keyword evidence="4 7" id="KW-1133">Transmembrane helix</keyword>
<dbReference type="InterPro" id="IPR025857">
    <property type="entry name" value="MacB_PCD"/>
</dbReference>
<proteinExistence type="inferred from homology"/>
<feature type="domain" description="ABC3 transporter permease C-terminal" evidence="8">
    <location>
        <begin position="681"/>
        <end position="794"/>
    </location>
</feature>
<evidence type="ECO:0000256" key="1">
    <source>
        <dbReference type="ARBA" id="ARBA00004651"/>
    </source>
</evidence>
<dbReference type="InterPro" id="IPR017800">
    <property type="entry name" value="ADOP"/>
</dbReference>
<evidence type="ECO:0000259" key="9">
    <source>
        <dbReference type="Pfam" id="PF12704"/>
    </source>
</evidence>
<feature type="transmembrane region" description="Helical" evidence="7">
    <location>
        <begin position="404"/>
        <end position="429"/>
    </location>
</feature>
<dbReference type="InterPro" id="IPR050250">
    <property type="entry name" value="Macrolide_Exporter_MacB"/>
</dbReference>
<dbReference type="Pfam" id="PF12704">
    <property type="entry name" value="MacB_PCD"/>
    <property type="match status" value="2"/>
</dbReference>
<evidence type="ECO:0000313" key="10">
    <source>
        <dbReference type="EMBL" id="SFS01017.1"/>
    </source>
</evidence>